<organism evidence="3 4">
    <name type="scientific">Bradyrhizobium retamae</name>
    <dbReference type="NCBI Taxonomy" id="1300035"/>
    <lineage>
        <taxon>Bacteria</taxon>
        <taxon>Pseudomonadati</taxon>
        <taxon>Pseudomonadota</taxon>
        <taxon>Alphaproteobacteria</taxon>
        <taxon>Hyphomicrobiales</taxon>
        <taxon>Nitrobacteraceae</taxon>
        <taxon>Bradyrhizobium</taxon>
    </lineage>
</organism>
<protein>
    <submittedName>
        <fullName evidence="3">Ketosteroid isomerase</fullName>
    </submittedName>
</protein>
<comment type="caution">
    <text evidence="3">The sequence shown here is derived from an EMBL/GenBank/DDBJ whole genome shotgun (WGS) entry which is preliminary data.</text>
</comment>
<reference evidence="3 4" key="1">
    <citation type="submission" date="2014-03" db="EMBL/GenBank/DDBJ databases">
        <title>Bradyrhizobium valentinum sp. nov., isolated from effective nodules of Lupinus mariae-josephae, a lupine endemic of basic-lime soils in Eastern Spain.</title>
        <authorList>
            <person name="Duran D."/>
            <person name="Rey L."/>
            <person name="Navarro A."/>
            <person name="Busquets A."/>
            <person name="Imperial J."/>
            <person name="Ruiz-Argueso T."/>
        </authorList>
    </citation>
    <scope>NUCLEOTIDE SEQUENCE [LARGE SCALE GENOMIC DNA]</scope>
    <source>
        <strain evidence="3 4">Ro19</strain>
    </source>
</reference>
<evidence type="ECO:0000259" key="2">
    <source>
        <dbReference type="Pfam" id="PF14534"/>
    </source>
</evidence>
<accession>A0A0R3N5B4</accession>
<evidence type="ECO:0000313" key="3">
    <source>
        <dbReference type="EMBL" id="KRR27403.1"/>
    </source>
</evidence>
<dbReference type="EMBL" id="LLYA01000112">
    <property type="protein sequence ID" value="KRR27403.1"/>
    <property type="molecule type" value="Genomic_DNA"/>
</dbReference>
<feature type="chain" id="PRO_5006444919" evidence="1">
    <location>
        <begin position="25"/>
        <end position="181"/>
    </location>
</feature>
<dbReference type="GO" id="GO:0016853">
    <property type="term" value="F:isomerase activity"/>
    <property type="evidence" value="ECO:0007669"/>
    <property type="project" value="UniProtKB-KW"/>
</dbReference>
<evidence type="ECO:0000313" key="4">
    <source>
        <dbReference type="Proteomes" id="UP000052023"/>
    </source>
</evidence>
<feature type="domain" description="DUF4440" evidence="2">
    <location>
        <begin position="44"/>
        <end position="152"/>
    </location>
</feature>
<name>A0A0R3N5B4_9BRAD</name>
<keyword evidence="3" id="KW-0413">Isomerase</keyword>
<feature type="signal peptide" evidence="1">
    <location>
        <begin position="1"/>
        <end position="24"/>
    </location>
</feature>
<dbReference type="Proteomes" id="UP000052023">
    <property type="component" value="Unassembled WGS sequence"/>
</dbReference>
<keyword evidence="1" id="KW-0732">Signal</keyword>
<keyword evidence="4" id="KW-1185">Reference proteome</keyword>
<dbReference type="AlphaFoldDB" id="A0A0R3N5B4"/>
<gene>
    <name evidence="3" type="ORF">CQ13_03035</name>
</gene>
<dbReference type="SUPFAM" id="SSF54427">
    <property type="entry name" value="NTF2-like"/>
    <property type="match status" value="1"/>
</dbReference>
<proteinExistence type="predicted"/>
<evidence type="ECO:0000256" key="1">
    <source>
        <dbReference type="SAM" id="SignalP"/>
    </source>
</evidence>
<dbReference type="Pfam" id="PF14534">
    <property type="entry name" value="DUF4440"/>
    <property type="match status" value="1"/>
</dbReference>
<sequence length="181" mass="20107">MFKSDGWRRLALNAALAMPLSASAAQEPTTARSDELADLVRKTETQASTFMRGDMDKWFGLARIADDFTLMQPFGGEASRGFDGSPERLARLASYFRNGDAKLELVQTYASDDLVVLAMIERQHGEVGGLPNQDWSLRVTQVYRRQAGQWWLVHRHADPLVRDVGLDTAAALARGANLRGR</sequence>
<dbReference type="Gene3D" id="3.10.450.50">
    <property type="match status" value="1"/>
</dbReference>
<dbReference type="InterPro" id="IPR032710">
    <property type="entry name" value="NTF2-like_dom_sf"/>
</dbReference>
<dbReference type="InterPro" id="IPR027843">
    <property type="entry name" value="DUF4440"/>
</dbReference>
<dbReference type="OrthoDB" id="1551077at2"/>